<protein>
    <submittedName>
        <fullName evidence="2">Uncharacterized protein</fullName>
    </submittedName>
</protein>
<sequence>MSDRIQINLQRTYKEVLETRDEYNTLLGLHPAPWSPQVKIDMETLLQLIKQSHEYILQSLDKWEDLAKKTKDAQQKKQEYDSFDTWRDTDTHRKLLKELAMIILKGEKYLLLEYDDTNTSIKSDSTKSKSEDSVNIAVPKVAPSIIPQMLRIPTLNIKKFNGDYLKWKTFWQRFELNVHHHPFSNVEKLDALIGLLEGDALDEVAGFEIAGENYDTVVQTLTQRFGNPKIVLKELYNKLRSIQPPNSDAKSLRSTINAITNNVPSVDQLWC</sequence>
<dbReference type="AlphaFoldDB" id="A0A914YU63"/>
<dbReference type="InterPro" id="IPR005312">
    <property type="entry name" value="DUF1759"/>
</dbReference>
<name>A0A914YU63_9BILA</name>
<dbReference type="Pfam" id="PF03564">
    <property type="entry name" value="DUF1759"/>
    <property type="match status" value="1"/>
</dbReference>
<keyword evidence="1" id="KW-1185">Reference proteome</keyword>
<reference evidence="2" key="1">
    <citation type="submission" date="2022-11" db="UniProtKB">
        <authorList>
            <consortium name="WormBaseParasite"/>
        </authorList>
    </citation>
    <scope>IDENTIFICATION</scope>
</reference>
<proteinExistence type="predicted"/>
<dbReference type="PANTHER" id="PTHR22954">
    <property type="entry name" value="RETROVIRAL PROTEASE-RELATED"/>
    <property type="match status" value="1"/>
</dbReference>
<accession>A0A914YU63</accession>
<dbReference type="PANTHER" id="PTHR22954:SF3">
    <property type="entry name" value="PROTEIN CBG08539"/>
    <property type="match status" value="1"/>
</dbReference>
<dbReference type="Proteomes" id="UP000887577">
    <property type="component" value="Unplaced"/>
</dbReference>
<dbReference type="WBParaSite" id="PSU_v2.g21006.t1">
    <property type="protein sequence ID" value="PSU_v2.g21006.t1"/>
    <property type="gene ID" value="PSU_v2.g21006"/>
</dbReference>
<evidence type="ECO:0000313" key="1">
    <source>
        <dbReference type="Proteomes" id="UP000887577"/>
    </source>
</evidence>
<evidence type="ECO:0000313" key="2">
    <source>
        <dbReference type="WBParaSite" id="PSU_v2.g21006.t1"/>
    </source>
</evidence>
<organism evidence="1 2">
    <name type="scientific">Panagrolaimus superbus</name>
    <dbReference type="NCBI Taxonomy" id="310955"/>
    <lineage>
        <taxon>Eukaryota</taxon>
        <taxon>Metazoa</taxon>
        <taxon>Ecdysozoa</taxon>
        <taxon>Nematoda</taxon>
        <taxon>Chromadorea</taxon>
        <taxon>Rhabditida</taxon>
        <taxon>Tylenchina</taxon>
        <taxon>Panagrolaimomorpha</taxon>
        <taxon>Panagrolaimoidea</taxon>
        <taxon>Panagrolaimidae</taxon>
        <taxon>Panagrolaimus</taxon>
    </lineage>
</organism>